<proteinExistence type="predicted"/>
<evidence type="ECO:0000313" key="1">
    <source>
        <dbReference type="EMBL" id="KAJ7424541.1"/>
    </source>
</evidence>
<protein>
    <submittedName>
        <fullName evidence="1">Uncharacterized protein</fullName>
    </submittedName>
</protein>
<organism evidence="1 2">
    <name type="scientific">Willisornis vidua</name>
    <name type="common">Xingu scale-backed antbird</name>
    <dbReference type="NCBI Taxonomy" id="1566151"/>
    <lineage>
        <taxon>Eukaryota</taxon>
        <taxon>Metazoa</taxon>
        <taxon>Chordata</taxon>
        <taxon>Craniata</taxon>
        <taxon>Vertebrata</taxon>
        <taxon>Euteleostomi</taxon>
        <taxon>Archelosauria</taxon>
        <taxon>Archosauria</taxon>
        <taxon>Dinosauria</taxon>
        <taxon>Saurischia</taxon>
        <taxon>Theropoda</taxon>
        <taxon>Coelurosauria</taxon>
        <taxon>Aves</taxon>
        <taxon>Neognathae</taxon>
        <taxon>Neoaves</taxon>
        <taxon>Telluraves</taxon>
        <taxon>Australaves</taxon>
        <taxon>Passeriformes</taxon>
        <taxon>Thamnophilidae</taxon>
        <taxon>Willisornis</taxon>
    </lineage>
</organism>
<gene>
    <name evidence="1" type="ORF">WISP_28216</name>
</gene>
<evidence type="ECO:0000313" key="2">
    <source>
        <dbReference type="Proteomes" id="UP001145742"/>
    </source>
</evidence>
<accession>A0ABQ9DP06</accession>
<sequence length="84" mass="9112">MVSTLDSDHKVVSREFESQWRPYRAVKCLLAIRSRQISDAQRSEHPRSDLGCSAGSDPVSTGCCDSPEDFTVTVQALSAVADGP</sequence>
<dbReference type="Proteomes" id="UP001145742">
    <property type="component" value="Unassembled WGS sequence"/>
</dbReference>
<comment type="caution">
    <text evidence="1">The sequence shown here is derived from an EMBL/GenBank/DDBJ whole genome shotgun (WGS) entry which is preliminary data.</text>
</comment>
<name>A0ABQ9DP06_9PASS</name>
<dbReference type="EMBL" id="WHWB01032656">
    <property type="protein sequence ID" value="KAJ7424541.1"/>
    <property type="molecule type" value="Genomic_DNA"/>
</dbReference>
<reference evidence="1" key="1">
    <citation type="submission" date="2019-10" db="EMBL/GenBank/DDBJ databases">
        <authorList>
            <person name="Soares A.E.R."/>
            <person name="Aleixo A."/>
            <person name="Schneider P."/>
            <person name="Miyaki C.Y."/>
            <person name="Schneider M.P."/>
            <person name="Mello C."/>
            <person name="Vasconcelos A.T.R."/>
        </authorList>
    </citation>
    <scope>NUCLEOTIDE SEQUENCE</scope>
    <source>
        <tissue evidence="1">Muscle</tissue>
    </source>
</reference>
<keyword evidence="2" id="KW-1185">Reference proteome</keyword>